<dbReference type="GO" id="GO:0007288">
    <property type="term" value="P:sperm axoneme assembly"/>
    <property type="evidence" value="ECO:0007669"/>
    <property type="project" value="TreeGrafter"/>
</dbReference>
<dbReference type="GO" id="GO:0005929">
    <property type="term" value="C:cilium"/>
    <property type="evidence" value="ECO:0007669"/>
    <property type="project" value="TreeGrafter"/>
</dbReference>
<dbReference type="GeneTree" id="ENSGT01120000278151"/>
<reference evidence="1" key="3">
    <citation type="submission" date="2025-09" db="UniProtKB">
        <authorList>
            <consortium name="Ensembl"/>
        </authorList>
    </citation>
    <scope>IDENTIFICATION</scope>
</reference>
<proteinExistence type="predicted"/>
<evidence type="ECO:0000313" key="1">
    <source>
        <dbReference type="Ensembl" id="ENSOTSP00005111970.1"/>
    </source>
</evidence>
<evidence type="ECO:0000313" key="2">
    <source>
        <dbReference type="Proteomes" id="UP000694402"/>
    </source>
</evidence>
<dbReference type="PANTHER" id="PTHR45912:SF3">
    <property type="entry name" value="CILIA- AND FLAGELLA-ASSOCIATED PROTEIN 47"/>
    <property type="match status" value="1"/>
</dbReference>
<name>A0AAZ3P601_ONCTS</name>
<dbReference type="AlphaFoldDB" id="A0AAZ3P601"/>
<accession>A0AAZ3P601</accession>
<dbReference type="Ensembl" id="ENSOTST00005159494.1">
    <property type="protein sequence ID" value="ENSOTSP00005111970.1"/>
    <property type="gene ID" value="ENSOTSG00005063513.1"/>
</dbReference>
<keyword evidence="2" id="KW-1185">Reference proteome</keyword>
<reference evidence="1" key="2">
    <citation type="submission" date="2025-08" db="UniProtKB">
        <authorList>
            <consortium name="Ensembl"/>
        </authorList>
    </citation>
    <scope>IDENTIFICATION</scope>
</reference>
<dbReference type="PANTHER" id="PTHR45912">
    <property type="entry name" value="CILIA- AND FLAGELLA-ASSOCIATED PROTEIN 47"/>
    <property type="match status" value="1"/>
</dbReference>
<protein>
    <submittedName>
        <fullName evidence="1">Uncharacterized protein</fullName>
    </submittedName>
</protein>
<organism evidence="1 2">
    <name type="scientific">Oncorhynchus tshawytscha</name>
    <name type="common">Chinook salmon</name>
    <name type="synonym">Salmo tshawytscha</name>
    <dbReference type="NCBI Taxonomy" id="74940"/>
    <lineage>
        <taxon>Eukaryota</taxon>
        <taxon>Metazoa</taxon>
        <taxon>Chordata</taxon>
        <taxon>Craniata</taxon>
        <taxon>Vertebrata</taxon>
        <taxon>Euteleostomi</taxon>
        <taxon>Actinopterygii</taxon>
        <taxon>Neopterygii</taxon>
        <taxon>Teleostei</taxon>
        <taxon>Protacanthopterygii</taxon>
        <taxon>Salmoniformes</taxon>
        <taxon>Salmonidae</taxon>
        <taxon>Salmoninae</taxon>
        <taxon>Oncorhynchus</taxon>
    </lineage>
</organism>
<dbReference type="Proteomes" id="UP000694402">
    <property type="component" value="Unassembled WGS sequence"/>
</dbReference>
<reference evidence="2" key="1">
    <citation type="journal article" date="2018" name="PLoS ONE">
        <title>Chinook salmon (Oncorhynchus tshawytscha) genome and transcriptome.</title>
        <authorList>
            <person name="Christensen K.A."/>
            <person name="Leong J.S."/>
            <person name="Sakhrani D."/>
            <person name="Biagi C.A."/>
            <person name="Minkley D.R."/>
            <person name="Withler R.E."/>
            <person name="Rondeau E.B."/>
            <person name="Koop B.F."/>
            <person name="Devlin R.H."/>
        </authorList>
    </citation>
    <scope>NUCLEOTIDE SEQUENCE [LARGE SCALE GENOMIC DNA]</scope>
</reference>
<sequence length="153" mass="16972">MSPVEKKRRSLTHTLDSSTVRAGVAAAALTTSQSLLVPGPVQSQVVEYSVDVSLPEHFLLPHTITLPVARDARVTQDNLTDSEVVMVPLRFHAHVAGRFQCQLVLQSWRDIRVYLLEAVVTAEGDHAQLEFTTPAHLSVTQDIPLINESRQDW</sequence>